<protein>
    <submittedName>
        <fullName evidence="1">Uncharacterized protein</fullName>
    </submittedName>
</protein>
<sequence>MNSEEKKTLAKIFKELKFIKKEISEICNAIIEMTNGIKEMAKTFTTLVKQPEQTNPIKAEAEGMFR</sequence>
<gene>
    <name evidence="1" type="ORF">LCGC14_2392100</name>
</gene>
<evidence type="ECO:0000313" key="1">
    <source>
        <dbReference type="EMBL" id="KKL26756.1"/>
    </source>
</evidence>
<dbReference type="AlphaFoldDB" id="A0A0F9EA89"/>
<comment type="caution">
    <text evidence="1">The sequence shown here is derived from an EMBL/GenBank/DDBJ whole genome shotgun (WGS) entry which is preliminary data.</text>
</comment>
<name>A0A0F9EA89_9ZZZZ</name>
<organism evidence="1">
    <name type="scientific">marine sediment metagenome</name>
    <dbReference type="NCBI Taxonomy" id="412755"/>
    <lineage>
        <taxon>unclassified sequences</taxon>
        <taxon>metagenomes</taxon>
        <taxon>ecological metagenomes</taxon>
    </lineage>
</organism>
<dbReference type="EMBL" id="LAZR01035721">
    <property type="protein sequence ID" value="KKL26756.1"/>
    <property type="molecule type" value="Genomic_DNA"/>
</dbReference>
<reference evidence="1" key="1">
    <citation type="journal article" date="2015" name="Nature">
        <title>Complex archaea that bridge the gap between prokaryotes and eukaryotes.</title>
        <authorList>
            <person name="Spang A."/>
            <person name="Saw J.H."/>
            <person name="Jorgensen S.L."/>
            <person name="Zaremba-Niedzwiedzka K."/>
            <person name="Martijn J."/>
            <person name="Lind A.E."/>
            <person name="van Eijk R."/>
            <person name="Schleper C."/>
            <person name="Guy L."/>
            <person name="Ettema T.J."/>
        </authorList>
    </citation>
    <scope>NUCLEOTIDE SEQUENCE</scope>
</reference>
<accession>A0A0F9EA89</accession>
<proteinExistence type="predicted"/>